<evidence type="ECO:0000313" key="2">
    <source>
        <dbReference type="EMBL" id="TCO80799.1"/>
    </source>
</evidence>
<evidence type="ECO:0000256" key="1">
    <source>
        <dbReference type="SAM" id="SignalP"/>
    </source>
</evidence>
<dbReference type="AlphaFoldDB" id="A0A4R2L977"/>
<protein>
    <recommendedName>
        <fullName evidence="4">Porin-like protein</fullName>
    </recommendedName>
</protein>
<name>A0A4R2L977_9GAMM</name>
<keyword evidence="3" id="KW-1185">Reference proteome</keyword>
<feature type="chain" id="PRO_5020390505" description="Porin-like protein" evidence="1">
    <location>
        <begin position="26"/>
        <end position="39"/>
    </location>
</feature>
<keyword evidence="1" id="KW-0732">Signal</keyword>
<sequence>MNLFRSTILATAVAAALAAAGAAQAETTLFGRAGMAVVN</sequence>
<proteinExistence type="predicted"/>
<dbReference type="EMBL" id="SLWY01000012">
    <property type="protein sequence ID" value="TCO80799.1"/>
    <property type="molecule type" value="Genomic_DNA"/>
</dbReference>
<accession>A0A4R2L977</accession>
<dbReference type="Proteomes" id="UP000295765">
    <property type="component" value="Unassembled WGS sequence"/>
</dbReference>
<gene>
    <name evidence="2" type="ORF">EV699_112139</name>
</gene>
<evidence type="ECO:0000313" key="3">
    <source>
        <dbReference type="Proteomes" id="UP000295765"/>
    </source>
</evidence>
<comment type="caution">
    <text evidence="2">The sequence shown here is derived from an EMBL/GenBank/DDBJ whole genome shotgun (WGS) entry which is preliminary data.</text>
</comment>
<reference evidence="2 3" key="1">
    <citation type="submission" date="2019-03" db="EMBL/GenBank/DDBJ databases">
        <title>Genomic Encyclopedia of Type Strains, Phase IV (KMG-IV): sequencing the most valuable type-strain genomes for metagenomic binning, comparative biology and taxonomic classification.</title>
        <authorList>
            <person name="Goeker M."/>
        </authorList>
    </citation>
    <scope>NUCLEOTIDE SEQUENCE [LARGE SCALE GENOMIC DNA]</scope>
    <source>
        <strain evidence="2 3">DSM 25287</strain>
    </source>
</reference>
<feature type="signal peptide" evidence="1">
    <location>
        <begin position="1"/>
        <end position="25"/>
    </location>
</feature>
<evidence type="ECO:0008006" key="4">
    <source>
        <dbReference type="Google" id="ProtNLM"/>
    </source>
</evidence>
<feature type="non-terminal residue" evidence="2">
    <location>
        <position position="39"/>
    </location>
</feature>
<organism evidence="2 3">
    <name type="scientific">Plasticicumulans lactativorans</name>
    <dbReference type="NCBI Taxonomy" id="1133106"/>
    <lineage>
        <taxon>Bacteria</taxon>
        <taxon>Pseudomonadati</taxon>
        <taxon>Pseudomonadota</taxon>
        <taxon>Gammaproteobacteria</taxon>
        <taxon>Candidatus Competibacteraceae</taxon>
        <taxon>Plasticicumulans</taxon>
    </lineage>
</organism>